<protein>
    <submittedName>
        <fullName evidence="2">Carboxymuconolactone decarboxylase</fullName>
    </submittedName>
</protein>
<dbReference type="SUPFAM" id="SSF69118">
    <property type="entry name" value="AhpD-like"/>
    <property type="match status" value="2"/>
</dbReference>
<evidence type="ECO:0000313" key="3">
    <source>
        <dbReference type="Proteomes" id="UP000238937"/>
    </source>
</evidence>
<dbReference type="InterPro" id="IPR003779">
    <property type="entry name" value="CMD-like"/>
</dbReference>
<sequence length="438" mass="48208">MPQTSRRMRRSILTSTFATLATFGLGIMGKKTQAQSPDRYTRGLETLKRVGGQDYARATRPLEPFSPDLARMTVEHVFGDVLSRPGLDLKQREIAIVATLTAIGSVRSPLKFHIHGMLNVGCTPQEVVETILHAIVYAGFPTAQDGIAIAREVFKERKLDYKPVSARPEGDRYQLGIQNLQQTEGDRTKTIATRFANLAPDLSRWIVEFARGEIWNRRGLSLKSRELATLAIVTVLGNQSNSVAERVEGALRSGATETEIKELLLQMTVYAGYPKTVAAVAAAQKVFTDLKQRGMPAATPQPDLASRRQAETNEARYQRGLAALDRISKSSGEAVVNSFEDIAPDLGRYIVEFAYGDVFSRPNLDLKTRELATVGALTGLNTTASELPLKVHVNGALNVGANRQEIVEAIMHMIPYVGFVKVQQAMTLAEEVFKERNV</sequence>
<evidence type="ECO:0000259" key="1">
    <source>
        <dbReference type="Pfam" id="PF02627"/>
    </source>
</evidence>
<proteinExistence type="predicted"/>
<feature type="domain" description="Carboxymuconolactone decarboxylase-like" evidence="1">
    <location>
        <begin position="67"/>
        <end position="152"/>
    </location>
</feature>
<feature type="domain" description="Carboxymuconolactone decarboxylase-like" evidence="1">
    <location>
        <begin position="200"/>
        <end position="284"/>
    </location>
</feature>
<reference evidence="2 3" key="1">
    <citation type="submission" date="2018-03" db="EMBL/GenBank/DDBJ databases">
        <title>The ancient ancestry and fast evolution of plastids.</title>
        <authorList>
            <person name="Moore K.R."/>
            <person name="Magnabosco C."/>
            <person name="Momper L."/>
            <person name="Gold D.A."/>
            <person name="Bosak T."/>
            <person name="Fournier G.P."/>
        </authorList>
    </citation>
    <scope>NUCLEOTIDE SEQUENCE [LARGE SCALE GENOMIC DNA]</scope>
    <source>
        <strain evidence="2 3">CCALA 037</strain>
    </source>
</reference>
<comment type="caution">
    <text evidence="2">The sequence shown here is derived from an EMBL/GenBank/DDBJ whole genome shotgun (WGS) entry which is preliminary data.</text>
</comment>
<dbReference type="Proteomes" id="UP000238937">
    <property type="component" value="Unassembled WGS sequence"/>
</dbReference>
<dbReference type="InterPro" id="IPR029032">
    <property type="entry name" value="AhpD-like"/>
</dbReference>
<dbReference type="AlphaFoldDB" id="A0A2T1GF33"/>
<dbReference type="InterPro" id="IPR052512">
    <property type="entry name" value="4CMD/NDH-1_regulator"/>
</dbReference>
<dbReference type="RefSeq" id="WP_106305007.1">
    <property type="nucleotide sequence ID" value="NZ_PVWO01000139.1"/>
</dbReference>
<evidence type="ECO:0000313" key="2">
    <source>
        <dbReference type="EMBL" id="PSB56206.1"/>
    </source>
</evidence>
<dbReference type="OrthoDB" id="9802489at2"/>
<dbReference type="EMBL" id="PVWO01000139">
    <property type="protein sequence ID" value="PSB56206.1"/>
    <property type="molecule type" value="Genomic_DNA"/>
</dbReference>
<feature type="domain" description="Carboxymuconolactone decarboxylase-like" evidence="1">
    <location>
        <begin position="344"/>
        <end position="431"/>
    </location>
</feature>
<dbReference type="GO" id="GO:0051920">
    <property type="term" value="F:peroxiredoxin activity"/>
    <property type="evidence" value="ECO:0007669"/>
    <property type="project" value="InterPro"/>
</dbReference>
<dbReference type="Gene3D" id="1.20.1290.10">
    <property type="entry name" value="AhpD-like"/>
    <property type="match status" value="3"/>
</dbReference>
<gene>
    <name evidence="2" type="ORF">C7B77_12625</name>
</gene>
<keyword evidence="3" id="KW-1185">Reference proteome</keyword>
<name>A0A2T1GF33_9CYAN</name>
<dbReference type="PANTHER" id="PTHR33570:SF10">
    <property type="entry name" value="GAMMA-CARBOXYMUCONOLACTONE DECARBOXYLASE"/>
    <property type="match status" value="1"/>
</dbReference>
<dbReference type="Pfam" id="PF02627">
    <property type="entry name" value="CMD"/>
    <property type="match status" value="3"/>
</dbReference>
<organism evidence="2 3">
    <name type="scientific">Chamaesiphon polymorphus CCALA 037</name>
    <dbReference type="NCBI Taxonomy" id="2107692"/>
    <lineage>
        <taxon>Bacteria</taxon>
        <taxon>Bacillati</taxon>
        <taxon>Cyanobacteriota</taxon>
        <taxon>Cyanophyceae</taxon>
        <taxon>Gomontiellales</taxon>
        <taxon>Chamaesiphonaceae</taxon>
        <taxon>Chamaesiphon</taxon>
    </lineage>
</organism>
<accession>A0A2T1GF33</accession>
<dbReference type="PANTHER" id="PTHR33570">
    <property type="entry name" value="4-CARBOXYMUCONOLACTONE DECARBOXYLASE FAMILY PROTEIN"/>
    <property type="match status" value="1"/>
</dbReference>